<accession>A0A6V6XYN6</accession>
<feature type="compositionally biased region" description="Basic and acidic residues" evidence="1">
    <location>
        <begin position="69"/>
        <end position="84"/>
    </location>
</feature>
<dbReference type="Proteomes" id="UP000586454">
    <property type="component" value="Unassembled WGS sequence"/>
</dbReference>
<comment type="caution">
    <text evidence="2">The sequence shown here is derived from an EMBL/GenBank/DDBJ whole genome shotgun (WGS) entry which is preliminary data.</text>
</comment>
<evidence type="ECO:0000313" key="2">
    <source>
        <dbReference type="EMBL" id="CAC9922650.1"/>
    </source>
</evidence>
<evidence type="ECO:0000313" key="3">
    <source>
        <dbReference type="Proteomes" id="UP000586454"/>
    </source>
</evidence>
<proteinExistence type="predicted"/>
<dbReference type="EMBL" id="CAIJCS010000008">
    <property type="protein sequence ID" value="CAC9922650.1"/>
    <property type="molecule type" value="Genomic_DNA"/>
</dbReference>
<protein>
    <submittedName>
        <fullName evidence="2">Uncharacterized protein</fullName>
    </submittedName>
</protein>
<dbReference type="RefSeq" id="WP_180498153.1">
    <property type="nucleotide sequence ID" value="NZ_CAIJCS010000008.1"/>
</dbReference>
<feature type="region of interest" description="Disordered" evidence="1">
    <location>
        <begin position="50"/>
        <end position="84"/>
    </location>
</feature>
<keyword evidence="3" id="KW-1185">Reference proteome</keyword>
<evidence type="ECO:0000256" key="1">
    <source>
        <dbReference type="SAM" id="MobiDB-lite"/>
    </source>
</evidence>
<organism evidence="2 3">
    <name type="scientific">Aedoeadaptatus nemausensis</name>
    <dbReference type="NCBI Taxonomy" id="2582829"/>
    <lineage>
        <taxon>Bacteria</taxon>
        <taxon>Bacillati</taxon>
        <taxon>Bacillota</taxon>
        <taxon>Tissierellia</taxon>
        <taxon>Tissierellales</taxon>
        <taxon>Peptoniphilaceae</taxon>
        <taxon>Aedoeadaptatus</taxon>
    </lineage>
</organism>
<gene>
    <name evidence="2" type="ORF">PEPNEM18_00089</name>
</gene>
<name>A0A6V6XYN6_9FIRM</name>
<sequence length="140" mass="16142">MSSLLGLLILGFAIYRNVKKVADEQNGKMREKDILKKDFQGVPIEVQRAIARGKTPPKSSLESTAFGDNKNKEKNNKEELTERKKEVDRKILDIVQDEEREIKSVPEKESHPLDFVESYDPAVRPVMYQEILSQPKCKRK</sequence>
<dbReference type="AlphaFoldDB" id="A0A6V6XYN6"/>
<reference evidence="2 3" key="1">
    <citation type="submission" date="2020-06" db="EMBL/GenBank/DDBJ databases">
        <authorList>
            <person name="Criscuolo A."/>
        </authorList>
    </citation>
    <scope>NUCLEOTIDE SEQUENCE [LARGE SCALE GENOMIC DNA]</scope>
    <source>
        <strain evidence="2">1804121828</strain>
    </source>
</reference>